<dbReference type="AlphaFoldDB" id="A0A9J6ENM8"/>
<evidence type="ECO:0000313" key="2">
    <source>
        <dbReference type="EMBL" id="KAH8035624.1"/>
    </source>
</evidence>
<proteinExistence type="predicted"/>
<gene>
    <name evidence="2" type="ORF">HPB51_007859</name>
</gene>
<feature type="compositionally biased region" description="Polar residues" evidence="1">
    <location>
        <begin position="75"/>
        <end position="87"/>
    </location>
</feature>
<protein>
    <submittedName>
        <fullName evidence="2">Uncharacterized protein</fullName>
    </submittedName>
</protein>
<keyword evidence="3" id="KW-1185">Reference proteome</keyword>
<feature type="compositionally biased region" description="Polar residues" evidence="1">
    <location>
        <begin position="32"/>
        <end position="47"/>
    </location>
</feature>
<reference evidence="2" key="2">
    <citation type="submission" date="2021-09" db="EMBL/GenBank/DDBJ databases">
        <authorList>
            <person name="Jia N."/>
            <person name="Wang J."/>
            <person name="Shi W."/>
            <person name="Du L."/>
            <person name="Sun Y."/>
            <person name="Zhan W."/>
            <person name="Jiang J."/>
            <person name="Wang Q."/>
            <person name="Zhang B."/>
            <person name="Ji P."/>
            <person name="Sakyi L.B."/>
            <person name="Cui X."/>
            <person name="Yuan T."/>
            <person name="Jiang B."/>
            <person name="Yang W."/>
            <person name="Lam T.T.-Y."/>
            <person name="Chang Q."/>
            <person name="Ding S."/>
            <person name="Wang X."/>
            <person name="Zhu J."/>
            <person name="Ruan X."/>
            <person name="Zhao L."/>
            <person name="Wei J."/>
            <person name="Que T."/>
            <person name="Du C."/>
            <person name="Cheng J."/>
            <person name="Dai P."/>
            <person name="Han X."/>
            <person name="Huang E."/>
            <person name="Gao Y."/>
            <person name="Liu J."/>
            <person name="Shao H."/>
            <person name="Ye R."/>
            <person name="Li L."/>
            <person name="Wei W."/>
            <person name="Wang X."/>
            <person name="Wang C."/>
            <person name="Huo Q."/>
            <person name="Li W."/>
            <person name="Guo W."/>
            <person name="Chen H."/>
            <person name="Chen S."/>
            <person name="Zhou L."/>
            <person name="Zhou L."/>
            <person name="Ni X."/>
            <person name="Tian J."/>
            <person name="Zhou Y."/>
            <person name="Sheng Y."/>
            <person name="Liu T."/>
            <person name="Pan Y."/>
            <person name="Xia L."/>
            <person name="Li J."/>
            <person name="Zhao F."/>
            <person name="Cao W."/>
        </authorList>
    </citation>
    <scope>NUCLEOTIDE SEQUENCE</scope>
    <source>
        <strain evidence="2">Rmic-2018</strain>
        <tissue evidence="2">Larvae</tissue>
    </source>
</reference>
<reference evidence="2" key="1">
    <citation type="journal article" date="2020" name="Cell">
        <title>Large-Scale Comparative Analyses of Tick Genomes Elucidate Their Genetic Diversity and Vector Capacities.</title>
        <authorList>
            <consortium name="Tick Genome and Microbiome Consortium (TIGMIC)"/>
            <person name="Jia N."/>
            <person name="Wang J."/>
            <person name="Shi W."/>
            <person name="Du L."/>
            <person name="Sun Y."/>
            <person name="Zhan W."/>
            <person name="Jiang J.F."/>
            <person name="Wang Q."/>
            <person name="Zhang B."/>
            <person name="Ji P."/>
            <person name="Bell-Sakyi L."/>
            <person name="Cui X.M."/>
            <person name="Yuan T.T."/>
            <person name="Jiang B.G."/>
            <person name="Yang W.F."/>
            <person name="Lam T.T."/>
            <person name="Chang Q.C."/>
            <person name="Ding S.J."/>
            <person name="Wang X.J."/>
            <person name="Zhu J.G."/>
            <person name="Ruan X.D."/>
            <person name="Zhao L."/>
            <person name="Wei J.T."/>
            <person name="Ye R.Z."/>
            <person name="Que T.C."/>
            <person name="Du C.H."/>
            <person name="Zhou Y.H."/>
            <person name="Cheng J.X."/>
            <person name="Dai P.F."/>
            <person name="Guo W.B."/>
            <person name="Han X.H."/>
            <person name="Huang E.J."/>
            <person name="Li L.F."/>
            <person name="Wei W."/>
            <person name="Gao Y.C."/>
            <person name="Liu J.Z."/>
            <person name="Shao H.Z."/>
            <person name="Wang X."/>
            <person name="Wang C.C."/>
            <person name="Yang T.C."/>
            <person name="Huo Q.B."/>
            <person name="Li W."/>
            <person name="Chen H.Y."/>
            <person name="Chen S.E."/>
            <person name="Zhou L.G."/>
            <person name="Ni X.B."/>
            <person name="Tian J.H."/>
            <person name="Sheng Y."/>
            <person name="Liu T."/>
            <person name="Pan Y.S."/>
            <person name="Xia L.Y."/>
            <person name="Li J."/>
            <person name="Zhao F."/>
            <person name="Cao W.C."/>
        </authorList>
    </citation>
    <scope>NUCLEOTIDE SEQUENCE</scope>
    <source>
        <strain evidence="2">Rmic-2018</strain>
    </source>
</reference>
<evidence type="ECO:0000256" key="1">
    <source>
        <dbReference type="SAM" id="MobiDB-lite"/>
    </source>
</evidence>
<name>A0A9J6ENM8_RHIMP</name>
<sequence>MPAVSSMHGLPSVGCEDEEHRFRSIQVEHSQRQQAPPSQSHPYSVQETLAGKSLLVAPQAAKASHNPSGAPAPSTREQSNWASQSCAGQVPRDQNDRPGSSKAEPGEPSALQATQSLIDHPKKPVLAIEAEAVTGEYHGAWHEARVGQPCGAEVTISTGNLGAARVSANQPWAPQASTIQDKSAPLAPGPAYAVAMARRLMALGRAYRQRSSD</sequence>
<dbReference type="EMBL" id="JABSTU010000003">
    <property type="protein sequence ID" value="KAH8035624.1"/>
    <property type="molecule type" value="Genomic_DNA"/>
</dbReference>
<feature type="region of interest" description="Disordered" evidence="1">
    <location>
        <begin position="1"/>
        <end position="122"/>
    </location>
</feature>
<evidence type="ECO:0000313" key="3">
    <source>
        <dbReference type="Proteomes" id="UP000821866"/>
    </source>
</evidence>
<organism evidence="2 3">
    <name type="scientific">Rhipicephalus microplus</name>
    <name type="common">Cattle tick</name>
    <name type="synonym">Boophilus microplus</name>
    <dbReference type="NCBI Taxonomy" id="6941"/>
    <lineage>
        <taxon>Eukaryota</taxon>
        <taxon>Metazoa</taxon>
        <taxon>Ecdysozoa</taxon>
        <taxon>Arthropoda</taxon>
        <taxon>Chelicerata</taxon>
        <taxon>Arachnida</taxon>
        <taxon>Acari</taxon>
        <taxon>Parasitiformes</taxon>
        <taxon>Ixodida</taxon>
        <taxon>Ixodoidea</taxon>
        <taxon>Ixodidae</taxon>
        <taxon>Rhipicephalinae</taxon>
        <taxon>Rhipicephalus</taxon>
        <taxon>Boophilus</taxon>
    </lineage>
</organism>
<accession>A0A9J6ENM8</accession>
<dbReference type="Proteomes" id="UP000821866">
    <property type="component" value="Chromosome 11"/>
</dbReference>
<comment type="caution">
    <text evidence="2">The sequence shown here is derived from an EMBL/GenBank/DDBJ whole genome shotgun (WGS) entry which is preliminary data.</text>
</comment>